<name>A0A815CPM0_9BILA</name>
<dbReference type="EMBL" id="CAJNOG010000525">
    <property type="protein sequence ID" value="CAF1283074.1"/>
    <property type="molecule type" value="Genomic_DNA"/>
</dbReference>
<reference evidence="1" key="1">
    <citation type="submission" date="2021-02" db="EMBL/GenBank/DDBJ databases">
        <authorList>
            <person name="Nowell W R."/>
        </authorList>
    </citation>
    <scope>NUCLEOTIDE SEQUENCE</scope>
</reference>
<sequence length="354" mass="41777">MNNDTSFLELFPDELFLELFSFIKPIDLYRGFVNLNQRINNILNDTHLCIHIINDVEHEIEQSCMIYFPRQIIYLAIDCHFSTLSYDISLRSFVNLRSLHLPLPSVNQCLEITPNNLPYLTSLTINDKIFKSILCNLDPFPYLSTCCIPRVYPRNFSLMEPSQLCLTIRSLNLCSCSINHLFDILAYLPNLNYLEIVVLPNKEIIRQHDIKHNNISHLKVKLRKLDPDLEILLKSMPNIHRLEFLWHQAHQDYHERKSFNFKRFSDILEKNPGSLKRIDIDIHVSKYDYDIDSIHNLNLQWFPSLNKILIFSDDSVLITTQRLSSNPQEKLITDLLQSSYMTERNARFKRIKNL</sequence>
<dbReference type="AlphaFoldDB" id="A0A815CPM0"/>
<dbReference type="EMBL" id="CAJOAZ010005281">
    <property type="protein sequence ID" value="CAF4094429.1"/>
    <property type="molecule type" value="Genomic_DNA"/>
</dbReference>
<evidence type="ECO:0008006" key="4">
    <source>
        <dbReference type="Google" id="ProtNLM"/>
    </source>
</evidence>
<protein>
    <recommendedName>
        <fullName evidence="4">F-box domain-containing protein</fullName>
    </recommendedName>
</protein>
<comment type="caution">
    <text evidence="1">The sequence shown here is derived from an EMBL/GenBank/DDBJ whole genome shotgun (WGS) entry which is preliminary data.</text>
</comment>
<dbReference type="Proteomes" id="UP000663845">
    <property type="component" value="Unassembled WGS sequence"/>
</dbReference>
<proteinExistence type="predicted"/>
<gene>
    <name evidence="1" type="ORF">JYZ213_LOCUS31346</name>
    <name evidence="2" type="ORF">OXD698_LOCUS35078</name>
</gene>
<evidence type="ECO:0000313" key="1">
    <source>
        <dbReference type="EMBL" id="CAF1283074.1"/>
    </source>
</evidence>
<dbReference type="Proteomes" id="UP000663844">
    <property type="component" value="Unassembled WGS sequence"/>
</dbReference>
<organism evidence="1 3">
    <name type="scientific">Adineta steineri</name>
    <dbReference type="NCBI Taxonomy" id="433720"/>
    <lineage>
        <taxon>Eukaryota</taxon>
        <taxon>Metazoa</taxon>
        <taxon>Spiralia</taxon>
        <taxon>Gnathifera</taxon>
        <taxon>Rotifera</taxon>
        <taxon>Eurotatoria</taxon>
        <taxon>Bdelloidea</taxon>
        <taxon>Adinetida</taxon>
        <taxon>Adinetidae</taxon>
        <taxon>Adineta</taxon>
    </lineage>
</organism>
<accession>A0A815CPM0</accession>
<evidence type="ECO:0000313" key="3">
    <source>
        <dbReference type="Proteomes" id="UP000663845"/>
    </source>
</evidence>
<evidence type="ECO:0000313" key="2">
    <source>
        <dbReference type="EMBL" id="CAF4094429.1"/>
    </source>
</evidence>